<dbReference type="EMBL" id="MIGC01001733">
    <property type="protein sequence ID" value="PHJ22316.1"/>
    <property type="molecule type" value="Genomic_DNA"/>
</dbReference>
<evidence type="ECO:0000313" key="3">
    <source>
        <dbReference type="Proteomes" id="UP000221165"/>
    </source>
</evidence>
<dbReference type="RefSeq" id="XP_067923993.1">
    <property type="nucleotide sequence ID" value="XM_068064030.1"/>
</dbReference>
<evidence type="ECO:0000313" key="2">
    <source>
        <dbReference type="EMBL" id="PHJ22316.1"/>
    </source>
</evidence>
<evidence type="ECO:0000256" key="1">
    <source>
        <dbReference type="SAM" id="MobiDB-lite"/>
    </source>
</evidence>
<keyword evidence="3" id="KW-1185">Reference proteome</keyword>
<name>A0A2C6L421_9APIC</name>
<proteinExistence type="predicted"/>
<feature type="region of interest" description="Disordered" evidence="1">
    <location>
        <begin position="24"/>
        <end position="45"/>
    </location>
</feature>
<dbReference type="Proteomes" id="UP000221165">
    <property type="component" value="Unassembled WGS sequence"/>
</dbReference>
<sequence>MCIFSCIVPDFHCASSPLTSSEEAAAAGDKVSEVEPGRGRGSARRQIVPRRGGTYSGHHAIKIEPLVRVDTPYPALTLHFVNPSSGSRVFTHVYSIFPSRRTSTFTFVLPHRHTTGNAA</sequence>
<reference evidence="2 3" key="1">
    <citation type="journal article" date="2017" name="Int. J. Parasitol.">
        <title>The genome of the protozoan parasite Cystoisospora suis and a reverse vaccinology approach to identify vaccine candidates.</title>
        <authorList>
            <person name="Palmieri N."/>
            <person name="Shrestha A."/>
            <person name="Ruttkowski B."/>
            <person name="Beck T."/>
            <person name="Vogl C."/>
            <person name="Tomley F."/>
            <person name="Blake D.P."/>
            <person name="Joachim A."/>
        </authorList>
    </citation>
    <scope>NUCLEOTIDE SEQUENCE [LARGE SCALE GENOMIC DNA]</scope>
    <source>
        <strain evidence="2 3">Wien I</strain>
    </source>
</reference>
<dbReference type="VEuPathDB" id="ToxoDB:CSUI_003835"/>
<accession>A0A2C6L421</accession>
<protein>
    <submittedName>
        <fullName evidence="2">Uncharacterized protein</fullName>
    </submittedName>
</protein>
<gene>
    <name evidence="2" type="ORF">CSUI_003835</name>
</gene>
<organism evidence="2 3">
    <name type="scientific">Cystoisospora suis</name>
    <dbReference type="NCBI Taxonomy" id="483139"/>
    <lineage>
        <taxon>Eukaryota</taxon>
        <taxon>Sar</taxon>
        <taxon>Alveolata</taxon>
        <taxon>Apicomplexa</taxon>
        <taxon>Conoidasida</taxon>
        <taxon>Coccidia</taxon>
        <taxon>Eucoccidiorida</taxon>
        <taxon>Eimeriorina</taxon>
        <taxon>Sarcocystidae</taxon>
        <taxon>Cystoisospora</taxon>
    </lineage>
</organism>
<comment type="caution">
    <text evidence="2">The sequence shown here is derived from an EMBL/GenBank/DDBJ whole genome shotgun (WGS) entry which is preliminary data.</text>
</comment>
<dbReference type="GeneID" id="94427241"/>
<dbReference type="AlphaFoldDB" id="A0A2C6L421"/>